<dbReference type="AlphaFoldDB" id="A0A4R5MJ75"/>
<protein>
    <submittedName>
        <fullName evidence="2">Uncharacterized protein</fullName>
    </submittedName>
</protein>
<keyword evidence="3" id="KW-1185">Reference proteome</keyword>
<gene>
    <name evidence="2" type="ORF">EZJ43_13280</name>
</gene>
<proteinExistence type="predicted"/>
<feature type="chain" id="PRO_5020679096" evidence="1">
    <location>
        <begin position="21"/>
        <end position="211"/>
    </location>
</feature>
<reference evidence="2 3" key="1">
    <citation type="submission" date="2019-02" db="EMBL/GenBank/DDBJ databases">
        <title>Pedobacter sp. nov., a novel speices isolated from soil of pinguins habitat in Antarcitica.</title>
        <authorList>
            <person name="He R.-H."/>
        </authorList>
    </citation>
    <scope>NUCLEOTIDE SEQUENCE [LARGE SCALE GENOMIC DNA]</scope>
    <source>
        <strain evidence="2 3">E01020</strain>
    </source>
</reference>
<dbReference type="RefSeq" id="WP_133263198.1">
    <property type="nucleotide sequence ID" value="NZ_SJCY01000009.1"/>
</dbReference>
<organism evidence="2 3">
    <name type="scientific">Pedobacter changchengzhani</name>
    <dbReference type="NCBI Taxonomy" id="2529274"/>
    <lineage>
        <taxon>Bacteria</taxon>
        <taxon>Pseudomonadati</taxon>
        <taxon>Bacteroidota</taxon>
        <taxon>Sphingobacteriia</taxon>
        <taxon>Sphingobacteriales</taxon>
        <taxon>Sphingobacteriaceae</taxon>
        <taxon>Pedobacter</taxon>
    </lineage>
</organism>
<feature type="signal peptide" evidence="1">
    <location>
        <begin position="1"/>
        <end position="20"/>
    </location>
</feature>
<sequence>MNKKLLLNLLLLIFPTLLLAQVTIPKGYEVLKESPANGKEMGKIFMLFDDDLRKDEAVIIKNEATLSNYKLLIYLSNLNKQVEIDLPSTSDFQIYPIQLTFKNKVLQFGCFEDGTAAFGRFIKLRFDPPSRRIKVIGYDVSYRASPTENIDKSYNLLTGNYVVKRTSYKANGQTKIKTFTGKNEHFKNRVFSENLGRKMFDNLDNVGSKYE</sequence>
<name>A0A4R5MJ75_9SPHI</name>
<comment type="caution">
    <text evidence="2">The sequence shown here is derived from an EMBL/GenBank/DDBJ whole genome shotgun (WGS) entry which is preliminary data.</text>
</comment>
<dbReference type="EMBL" id="SJCY01000009">
    <property type="protein sequence ID" value="TDG35588.1"/>
    <property type="molecule type" value="Genomic_DNA"/>
</dbReference>
<evidence type="ECO:0000313" key="3">
    <source>
        <dbReference type="Proteomes" id="UP000295668"/>
    </source>
</evidence>
<evidence type="ECO:0000313" key="2">
    <source>
        <dbReference type="EMBL" id="TDG35588.1"/>
    </source>
</evidence>
<dbReference type="OrthoDB" id="1250536at2"/>
<evidence type="ECO:0000256" key="1">
    <source>
        <dbReference type="SAM" id="SignalP"/>
    </source>
</evidence>
<accession>A0A4R5MJ75</accession>
<dbReference type="Proteomes" id="UP000295668">
    <property type="component" value="Unassembled WGS sequence"/>
</dbReference>
<keyword evidence="1" id="KW-0732">Signal</keyword>